<dbReference type="InterPro" id="IPR055130">
    <property type="entry name" value="PreP_C"/>
</dbReference>
<dbReference type="FunFam" id="3.30.830.10:FF:000034">
    <property type="entry name" value="presequence protease 1, chloroplastic/mitochondrial"/>
    <property type="match status" value="1"/>
</dbReference>
<comment type="similarity">
    <text evidence="3">Belongs to the peptidase M16 family. PreP subfamily.</text>
</comment>
<dbReference type="GO" id="GO:0046872">
    <property type="term" value="F:metal ion binding"/>
    <property type="evidence" value="ECO:0007669"/>
    <property type="project" value="UniProtKB-KW"/>
</dbReference>
<keyword evidence="5" id="KW-0479">Metal-binding</keyword>
<evidence type="ECO:0000256" key="7">
    <source>
        <dbReference type="ARBA" id="ARBA00022833"/>
    </source>
</evidence>
<keyword evidence="6" id="KW-0378">Hydrolase</keyword>
<sequence>MERVALVRCLPCSSALCRTYLNSHSHACRRSSIPLLSLPRRRRSSRLLTYSSSPPYFRTSSNRFSSFSPRAVLSPSPSPSPPPSPGFPQVKDEVALKLGFQKVSEEFIPECKSKAVLFRHIKTGAQVMSVSNDDENKVFGIVFRTPPKDSTGIPHILEHSVLCGSRKYPLKEPFVELLKGSLHTFLNAFTYPDRTCYPVASTNTKDFYNLVDVYLDAVFFPRCVEDFQIFQQEGWHFELNDPSEDITYKGVVFNEMKGVYSQPDNILGRAAQQANTTYGVDSGGDPRVIPKLTFEEFKEFHRKYYHPSNSRIWFYGNDDPNERLRILSEYLDLFDSSLASDESRIEPQTLFSKPIRIVETYPAGEGGDLKKKHMVCLNWLLSDKPLDLETELTLGFLNHLLLGTPASPLRKILLESRLGDAIVGGGVEDELLQPQFSIGMKGVSEDDIQKVEELVTSTLRKLAEEGFDTDAIEASMNTIEFSLRENNTGSFPRGLSLMLQSIGKWIYDMDPFEPLKYEKPLQDLKSRIAKEGSKSVFSPLIEKFVLNNPHQVTVEMQPDPEKAARDEATEKQILQKVKASMTTEDLAELTQATQELRLKQETPDPPEALKTVPSLSLQDIPKEPIHVPSEVGNINGVKVLQHDLFTNDVLYTEIVFNMNSLKQELLPLVPLFCQSLLEMGTKDLTFVQLNQLIGRKTGGISVYPFTSSVRGKEDPCSHMVVRGKAMAGHIEDLYDLVNSILQDVQFSDQQRFKQFVSQSRARMENRLRGSGHGIAAARMDAKLNAAGWMSEKMGGLSYLEFLRTLEERVDEDWDDISSSLEEIRKSVFSKQGCLINVTADRKNLVNAEKVVSKFVDLLPTSSPVAKIAWNFRVPSANEAIVIPTQVNYVGKAANIYDAGYQLNGSAYVISKYISNTWLWDRVRVSGGAYGGFCDFDTHSGVFSFLSYRDPNLLKTLDVYDGTGDFLRELQIDDDTLTKAIIGTIGDVDAYQLPDAKGYSSMLRYLLGITEEERQRRREEILSTSLKDFKNFTDAMEAVKDKGVVVAVASPEDVDAANKDRPDFFQVNKAL</sequence>
<dbReference type="Pfam" id="PF05193">
    <property type="entry name" value="Peptidase_M16_C"/>
    <property type="match status" value="1"/>
</dbReference>
<dbReference type="InterPro" id="IPR007863">
    <property type="entry name" value="Peptidase_M16_C"/>
</dbReference>
<evidence type="ECO:0000256" key="9">
    <source>
        <dbReference type="ARBA" id="ARBA00023128"/>
    </source>
</evidence>
<dbReference type="AlphaFoldDB" id="A0AA86S5K1"/>
<dbReference type="Proteomes" id="UP001189624">
    <property type="component" value="Chromosome 2"/>
</dbReference>
<dbReference type="Pfam" id="PF00675">
    <property type="entry name" value="Peptidase_M16"/>
    <property type="match status" value="1"/>
</dbReference>
<reference evidence="12" key="1">
    <citation type="submission" date="2023-10" db="EMBL/GenBank/DDBJ databases">
        <authorList>
            <person name="Domelevo Entfellner J.-B."/>
        </authorList>
    </citation>
    <scope>NUCLEOTIDE SEQUENCE</scope>
</reference>
<dbReference type="GO" id="GO:0009507">
    <property type="term" value="C:chloroplast"/>
    <property type="evidence" value="ECO:0007669"/>
    <property type="project" value="TreeGrafter"/>
</dbReference>
<evidence type="ECO:0000256" key="2">
    <source>
        <dbReference type="ARBA" id="ARBA00004173"/>
    </source>
</evidence>
<feature type="region of interest" description="Disordered" evidence="10">
    <location>
        <begin position="68"/>
        <end position="88"/>
    </location>
</feature>
<evidence type="ECO:0000256" key="8">
    <source>
        <dbReference type="ARBA" id="ARBA00023049"/>
    </source>
</evidence>
<proteinExistence type="inferred from homology"/>
<dbReference type="GO" id="GO:0004222">
    <property type="term" value="F:metalloendopeptidase activity"/>
    <property type="evidence" value="ECO:0007669"/>
    <property type="project" value="TreeGrafter"/>
</dbReference>
<keyword evidence="9" id="KW-0496">Mitochondrion</keyword>
<dbReference type="InterPro" id="IPR013578">
    <property type="entry name" value="Peptidase_M16C_assoc"/>
</dbReference>
<dbReference type="Gene3D" id="3.30.830.10">
    <property type="entry name" value="Metalloenzyme, LuxS/M16 peptidase-like"/>
    <property type="match status" value="4"/>
</dbReference>
<dbReference type="SUPFAM" id="SSF63411">
    <property type="entry name" value="LuxS/MPP-like metallohydrolase"/>
    <property type="match status" value="4"/>
</dbReference>
<evidence type="ECO:0000259" key="11">
    <source>
        <dbReference type="SMART" id="SM01264"/>
    </source>
</evidence>
<evidence type="ECO:0000256" key="10">
    <source>
        <dbReference type="SAM" id="MobiDB-lite"/>
    </source>
</evidence>
<feature type="compositionally biased region" description="Pro residues" evidence="10">
    <location>
        <begin position="76"/>
        <end position="86"/>
    </location>
</feature>
<dbReference type="GO" id="GO:0005739">
    <property type="term" value="C:mitochondrion"/>
    <property type="evidence" value="ECO:0007669"/>
    <property type="project" value="UniProtKB-SubCell"/>
</dbReference>
<evidence type="ECO:0000256" key="5">
    <source>
        <dbReference type="ARBA" id="ARBA00022723"/>
    </source>
</evidence>
<evidence type="ECO:0000313" key="12">
    <source>
        <dbReference type="EMBL" id="CAJ1924270.1"/>
    </source>
</evidence>
<dbReference type="FunFam" id="3.30.830.10:FF:000029">
    <property type="entry name" value="Presequence protease 1"/>
    <property type="match status" value="1"/>
</dbReference>
<keyword evidence="13" id="KW-1185">Reference proteome</keyword>
<comment type="cofactor">
    <cofactor evidence="1">
        <name>Zn(2+)</name>
        <dbReference type="ChEBI" id="CHEBI:29105"/>
    </cofactor>
</comment>
<protein>
    <recommendedName>
        <fullName evidence="11">Peptidase M16C associated domain-containing protein</fullName>
    </recommendedName>
</protein>
<dbReference type="Gramene" id="rna-AYBTSS11_LOCUS3832">
    <property type="protein sequence ID" value="CAJ1924270.1"/>
    <property type="gene ID" value="gene-AYBTSS11_LOCUS3832"/>
</dbReference>
<dbReference type="PANTHER" id="PTHR43016:SF13">
    <property type="entry name" value="PRESEQUENCE PROTEASE, MITOCHONDRIAL"/>
    <property type="match status" value="1"/>
</dbReference>
<keyword evidence="4" id="KW-0645">Protease</keyword>
<dbReference type="PANTHER" id="PTHR43016">
    <property type="entry name" value="PRESEQUENCE PROTEASE"/>
    <property type="match status" value="1"/>
</dbReference>
<dbReference type="InterPro" id="IPR011765">
    <property type="entry name" value="Pept_M16_N"/>
</dbReference>
<keyword evidence="8" id="KW-0482">Metalloprotease</keyword>
<name>A0AA86S5K1_9FABA</name>
<keyword evidence="7" id="KW-0862">Zinc</keyword>
<dbReference type="InterPro" id="IPR011249">
    <property type="entry name" value="Metalloenz_LuxS/M16"/>
</dbReference>
<comment type="subcellular location">
    <subcellularLocation>
        <location evidence="2">Mitochondrion</location>
    </subcellularLocation>
</comment>
<evidence type="ECO:0000256" key="3">
    <source>
        <dbReference type="ARBA" id="ARBA00007575"/>
    </source>
</evidence>
<dbReference type="FunFam" id="3.30.830.10:FF:000009">
    <property type="entry name" value="Presequence protease, mitochondrial"/>
    <property type="match status" value="1"/>
</dbReference>
<accession>A0AA86S5K1</accession>
<gene>
    <name evidence="12" type="ORF">AYBTSS11_LOCUS3832</name>
</gene>
<feature type="domain" description="Peptidase M16C associated" evidence="11">
    <location>
        <begin position="556"/>
        <end position="805"/>
    </location>
</feature>
<dbReference type="SMART" id="SM01264">
    <property type="entry name" value="M16C_associated"/>
    <property type="match status" value="1"/>
</dbReference>
<dbReference type="Pfam" id="PF22516">
    <property type="entry name" value="PreP_C"/>
    <property type="match status" value="1"/>
</dbReference>
<organism evidence="12 13">
    <name type="scientific">Sphenostylis stenocarpa</name>
    <dbReference type="NCBI Taxonomy" id="92480"/>
    <lineage>
        <taxon>Eukaryota</taxon>
        <taxon>Viridiplantae</taxon>
        <taxon>Streptophyta</taxon>
        <taxon>Embryophyta</taxon>
        <taxon>Tracheophyta</taxon>
        <taxon>Spermatophyta</taxon>
        <taxon>Magnoliopsida</taxon>
        <taxon>eudicotyledons</taxon>
        <taxon>Gunneridae</taxon>
        <taxon>Pentapetalae</taxon>
        <taxon>rosids</taxon>
        <taxon>fabids</taxon>
        <taxon>Fabales</taxon>
        <taxon>Fabaceae</taxon>
        <taxon>Papilionoideae</taxon>
        <taxon>50 kb inversion clade</taxon>
        <taxon>NPAAA clade</taxon>
        <taxon>indigoferoid/millettioid clade</taxon>
        <taxon>Phaseoleae</taxon>
        <taxon>Sphenostylis</taxon>
    </lineage>
</organism>
<evidence type="ECO:0000313" key="13">
    <source>
        <dbReference type="Proteomes" id="UP001189624"/>
    </source>
</evidence>
<evidence type="ECO:0000256" key="1">
    <source>
        <dbReference type="ARBA" id="ARBA00001947"/>
    </source>
</evidence>
<dbReference type="GO" id="GO:0016485">
    <property type="term" value="P:protein processing"/>
    <property type="evidence" value="ECO:0007669"/>
    <property type="project" value="TreeGrafter"/>
</dbReference>
<evidence type="ECO:0000256" key="4">
    <source>
        <dbReference type="ARBA" id="ARBA00022670"/>
    </source>
</evidence>
<evidence type="ECO:0000256" key="6">
    <source>
        <dbReference type="ARBA" id="ARBA00022801"/>
    </source>
</evidence>
<dbReference type="EMBL" id="OY731399">
    <property type="protein sequence ID" value="CAJ1924270.1"/>
    <property type="molecule type" value="Genomic_DNA"/>
</dbReference>
<dbReference type="Pfam" id="PF08367">
    <property type="entry name" value="M16C_assoc"/>
    <property type="match status" value="1"/>
</dbReference>